<dbReference type="Pfam" id="PF05331">
    <property type="entry name" value="DUF742"/>
    <property type="match status" value="1"/>
</dbReference>
<dbReference type="AlphaFoldDB" id="A0A652YTI2"/>
<comment type="caution">
    <text evidence="1">The sequence shown here is derived from an EMBL/GenBank/DDBJ whole genome shotgun (WGS) entry which is preliminary data.</text>
</comment>
<evidence type="ECO:0000313" key="1">
    <source>
        <dbReference type="EMBL" id="TYQ06360.1"/>
    </source>
</evidence>
<name>A0A652YTI2_NOCGL</name>
<sequence length="123" mass="13170">MSNHPERVDPEPSLVRPYALTEGRTQPSIDLPIEAIVATMEDAVAGRLAPEDIRTSIVSLCEQRISIAEIGAHLGVPIGVARVLVADLIVAGALEVQATLRSDATAVERRELIERTLSGLRAL</sequence>
<reference evidence="1" key="1">
    <citation type="submission" date="2019-07" db="EMBL/GenBank/DDBJ databases">
        <title>Genomic Encyclopedia of Type Strains, Phase IV (KMG-IV): sequencing the most valuable type-strain genomes for metagenomic binning, comparative biology and taxonomic classification.</title>
        <authorList>
            <person name="Goeker M."/>
        </authorList>
    </citation>
    <scope>NUCLEOTIDE SEQUENCE</scope>
    <source>
        <strain evidence="1">DSM 44596</strain>
    </source>
</reference>
<organism evidence="1">
    <name type="scientific">Nocardia globerula</name>
    <dbReference type="NCBI Taxonomy" id="1818"/>
    <lineage>
        <taxon>Bacteria</taxon>
        <taxon>Bacillati</taxon>
        <taxon>Actinomycetota</taxon>
        <taxon>Actinomycetes</taxon>
        <taxon>Mycobacteriales</taxon>
        <taxon>Nocardiaceae</taxon>
        <taxon>Nocardia</taxon>
    </lineage>
</organism>
<proteinExistence type="predicted"/>
<dbReference type="PANTHER" id="PTHR36221">
    <property type="entry name" value="DUF742 DOMAIN-CONTAINING PROTEIN"/>
    <property type="match status" value="1"/>
</dbReference>
<protein>
    <submittedName>
        <fullName evidence="1">Uncharacterized protein DUF742</fullName>
    </submittedName>
</protein>
<dbReference type="EMBL" id="VNIQ01000002">
    <property type="protein sequence ID" value="TYQ06360.1"/>
    <property type="molecule type" value="Genomic_DNA"/>
</dbReference>
<dbReference type="InterPro" id="IPR007995">
    <property type="entry name" value="DUF742"/>
</dbReference>
<accession>A0A652YTI2</accession>
<dbReference type="PANTHER" id="PTHR36221:SF1">
    <property type="entry name" value="DUF742 DOMAIN-CONTAINING PROTEIN"/>
    <property type="match status" value="1"/>
</dbReference>
<gene>
    <name evidence="1" type="ORF">FNL38_102495</name>
</gene>